<protein>
    <recommendedName>
        <fullName evidence="3">Bacteriocin biosynthesis cyclodehydratase domain-containing protein</fullName>
    </recommendedName>
</protein>
<proteinExistence type="predicted"/>
<organism evidence="1 2">
    <name type="scientific">Nocardioides hankookensis</name>
    <dbReference type="NCBI Taxonomy" id="443157"/>
    <lineage>
        <taxon>Bacteria</taxon>
        <taxon>Bacillati</taxon>
        <taxon>Actinomycetota</taxon>
        <taxon>Actinomycetes</taxon>
        <taxon>Propionibacteriales</taxon>
        <taxon>Nocardioidaceae</taxon>
        <taxon>Nocardioides</taxon>
    </lineage>
</organism>
<evidence type="ECO:0000313" key="2">
    <source>
        <dbReference type="Proteomes" id="UP001596135"/>
    </source>
</evidence>
<dbReference type="RefSeq" id="WP_379152809.1">
    <property type="nucleotide sequence ID" value="NZ_JBHSRJ010000004.1"/>
</dbReference>
<sequence length="260" mass="27561">MDLLRPGLHVVRRDDRHLQIGLDPPWRVVVPDEPDVQAVLDDLAAGRAPSPATHAGHRALRELRTAGMLVPATSPPRSGRVAVVGDARPATEVVRLLRAADVVPVPADRADGADLAVVVAAGEPPRDLVDDRVRAGQPHLVVGAGPRGYRVGPFVAPGATACLRCVDAHLAELDPRRGVVVEQLAGRPAAPDDPVLESLAAGWAVRDMIRYLAGATPSTWSASVDLDVDLDPQRRSWSRHPHCGCAWDALAPTDRAVSGE</sequence>
<dbReference type="EMBL" id="JBHSRJ010000004">
    <property type="protein sequence ID" value="MFC6043060.1"/>
    <property type="molecule type" value="Genomic_DNA"/>
</dbReference>
<name>A0ABW1LGE8_9ACTN</name>
<reference evidence="2" key="1">
    <citation type="journal article" date="2019" name="Int. J. Syst. Evol. Microbiol.">
        <title>The Global Catalogue of Microorganisms (GCM) 10K type strain sequencing project: providing services to taxonomists for standard genome sequencing and annotation.</title>
        <authorList>
            <consortium name="The Broad Institute Genomics Platform"/>
            <consortium name="The Broad Institute Genome Sequencing Center for Infectious Disease"/>
            <person name="Wu L."/>
            <person name="Ma J."/>
        </authorList>
    </citation>
    <scope>NUCLEOTIDE SEQUENCE [LARGE SCALE GENOMIC DNA]</scope>
    <source>
        <strain evidence="2">CCUG 54522</strain>
    </source>
</reference>
<keyword evidence="2" id="KW-1185">Reference proteome</keyword>
<dbReference type="Proteomes" id="UP001596135">
    <property type="component" value="Unassembled WGS sequence"/>
</dbReference>
<evidence type="ECO:0000313" key="1">
    <source>
        <dbReference type="EMBL" id="MFC6043060.1"/>
    </source>
</evidence>
<dbReference type="Gene3D" id="3.40.50.720">
    <property type="entry name" value="NAD(P)-binding Rossmann-like Domain"/>
    <property type="match status" value="1"/>
</dbReference>
<accession>A0ABW1LGE8</accession>
<evidence type="ECO:0008006" key="3">
    <source>
        <dbReference type="Google" id="ProtNLM"/>
    </source>
</evidence>
<comment type="caution">
    <text evidence="1">The sequence shown here is derived from an EMBL/GenBank/DDBJ whole genome shotgun (WGS) entry which is preliminary data.</text>
</comment>
<gene>
    <name evidence="1" type="ORF">ACFPYL_08235</name>
</gene>